<dbReference type="InterPro" id="IPR000522">
    <property type="entry name" value="ABC_transptr_permease_BtuC"/>
</dbReference>
<dbReference type="InterPro" id="IPR037294">
    <property type="entry name" value="ABC_BtuC-like"/>
</dbReference>
<evidence type="ECO:0000256" key="2">
    <source>
        <dbReference type="ARBA" id="ARBA00007935"/>
    </source>
</evidence>
<comment type="caution">
    <text evidence="9">The sequence shown here is derived from an EMBL/GenBank/DDBJ whole genome shotgun (WGS) entry which is preliminary data.</text>
</comment>
<dbReference type="EMBL" id="QJKI01000001">
    <property type="protein sequence ID" value="PXX82041.1"/>
    <property type="molecule type" value="Genomic_DNA"/>
</dbReference>
<evidence type="ECO:0000256" key="3">
    <source>
        <dbReference type="ARBA" id="ARBA00022448"/>
    </source>
</evidence>
<organism evidence="9 10">
    <name type="scientific">Rivihabitans pingtungensis</name>
    <dbReference type="NCBI Taxonomy" id="1054498"/>
    <lineage>
        <taxon>Bacteria</taxon>
        <taxon>Pseudomonadati</taxon>
        <taxon>Pseudomonadota</taxon>
        <taxon>Betaproteobacteria</taxon>
        <taxon>Neisseriales</taxon>
        <taxon>Aquaspirillaceae</taxon>
        <taxon>Rivihabitans</taxon>
    </lineage>
</organism>
<feature type="transmembrane region" description="Helical" evidence="8">
    <location>
        <begin position="87"/>
        <end position="105"/>
    </location>
</feature>
<proteinExistence type="inferred from homology"/>
<feature type="transmembrane region" description="Helical" evidence="8">
    <location>
        <begin position="195"/>
        <end position="214"/>
    </location>
</feature>
<dbReference type="GO" id="GO:0022857">
    <property type="term" value="F:transmembrane transporter activity"/>
    <property type="evidence" value="ECO:0007669"/>
    <property type="project" value="InterPro"/>
</dbReference>
<feature type="transmembrane region" description="Helical" evidence="8">
    <location>
        <begin position="117"/>
        <end position="136"/>
    </location>
</feature>
<evidence type="ECO:0000256" key="4">
    <source>
        <dbReference type="ARBA" id="ARBA00022475"/>
    </source>
</evidence>
<dbReference type="GO" id="GO:0033214">
    <property type="term" value="P:siderophore-iron import into cell"/>
    <property type="evidence" value="ECO:0007669"/>
    <property type="project" value="TreeGrafter"/>
</dbReference>
<keyword evidence="5 8" id="KW-0812">Transmembrane</keyword>
<reference evidence="9 10" key="1">
    <citation type="submission" date="2018-05" db="EMBL/GenBank/DDBJ databases">
        <title>Genomic Encyclopedia of Type Strains, Phase IV (KMG-IV): sequencing the most valuable type-strain genomes for metagenomic binning, comparative biology and taxonomic classification.</title>
        <authorList>
            <person name="Goeker M."/>
        </authorList>
    </citation>
    <scope>NUCLEOTIDE SEQUENCE [LARGE SCALE GENOMIC DNA]</scope>
    <source>
        <strain evidence="9 10">DSM 29661</strain>
    </source>
</reference>
<evidence type="ECO:0000256" key="7">
    <source>
        <dbReference type="ARBA" id="ARBA00023136"/>
    </source>
</evidence>
<dbReference type="AlphaFoldDB" id="A0A318KW47"/>
<feature type="transmembrane region" description="Helical" evidence="8">
    <location>
        <begin position="54"/>
        <end position="75"/>
    </location>
</feature>
<dbReference type="Proteomes" id="UP000247555">
    <property type="component" value="Unassembled WGS sequence"/>
</dbReference>
<dbReference type="Gene3D" id="1.10.3470.10">
    <property type="entry name" value="ABC transporter involved in vitamin B12 uptake, BtuC"/>
    <property type="match status" value="1"/>
</dbReference>
<protein>
    <submittedName>
        <fullName evidence="9">Iron complex transport system permease protein</fullName>
    </submittedName>
</protein>
<sequence>MTACFSNPALPAGLARRWRGLCRASLPALLALATPLAMLLALGIGRFPLPPTEVLGYALAKLGWLSLPPARLALLDNLIIDIRLPRVLTAVLVGSALACSGAAYQAVFRNPLVSPDLLGVLAGAAAGAALGMLYGGDWRLVQLGAFALGGAAVLLGVLLASWCGGSLITLVLGGMISGALFTAILSISKYLADPYNQLPAIVYWLMGSLAMANLDDLARLGPPMLLAMLAMCLCGRGLDALSMGDDEARSLGVPVRALRYGVIALATLASALTVSLAGMIGWVGLLIPHLARLLAGPGNARLLPVSACLGAIFLLCADGLARTLTTTEIPLGILTELLGIPAFVLVLRRARHGWTA</sequence>
<keyword evidence="4" id="KW-1003">Cell membrane</keyword>
<gene>
    <name evidence="9" type="ORF">DFR34_101274</name>
</gene>
<evidence type="ECO:0000313" key="10">
    <source>
        <dbReference type="Proteomes" id="UP000247555"/>
    </source>
</evidence>
<dbReference type="SUPFAM" id="SSF81345">
    <property type="entry name" value="ABC transporter involved in vitamin B12 uptake, BtuC"/>
    <property type="match status" value="1"/>
</dbReference>
<dbReference type="GO" id="GO:0005886">
    <property type="term" value="C:plasma membrane"/>
    <property type="evidence" value="ECO:0007669"/>
    <property type="project" value="UniProtKB-SubCell"/>
</dbReference>
<comment type="similarity">
    <text evidence="2">Belongs to the binding-protein-dependent transport system permease family. FecCD subfamily.</text>
</comment>
<feature type="transmembrane region" description="Helical" evidence="8">
    <location>
        <begin position="329"/>
        <end position="347"/>
    </location>
</feature>
<evidence type="ECO:0000256" key="8">
    <source>
        <dbReference type="SAM" id="Phobius"/>
    </source>
</evidence>
<feature type="transmembrane region" description="Helical" evidence="8">
    <location>
        <begin position="299"/>
        <end position="317"/>
    </location>
</feature>
<evidence type="ECO:0000256" key="1">
    <source>
        <dbReference type="ARBA" id="ARBA00004651"/>
    </source>
</evidence>
<evidence type="ECO:0000313" key="9">
    <source>
        <dbReference type="EMBL" id="PXX82041.1"/>
    </source>
</evidence>
<feature type="transmembrane region" description="Helical" evidence="8">
    <location>
        <begin position="26"/>
        <end position="48"/>
    </location>
</feature>
<keyword evidence="3" id="KW-0813">Transport</keyword>
<evidence type="ECO:0000256" key="6">
    <source>
        <dbReference type="ARBA" id="ARBA00022989"/>
    </source>
</evidence>
<keyword evidence="7 8" id="KW-0472">Membrane</keyword>
<dbReference type="PANTHER" id="PTHR30472:SF70">
    <property type="entry name" value="MOLYBDATE IMPORT SYSTEM PERMEASE PROTEIN MOLB"/>
    <property type="match status" value="1"/>
</dbReference>
<dbReference type="RefSeq" id="WP_211309252.1">
    <property type="nucleotide sequence ID" value="NZ_QJKI01000001.1"/>
</dbReference>
<accession>A0A318KW47</accession>
<name>A0A318KW47_9NEIS</name>
<keyword evidence="6 8" id="KW-1133">Transmembrane helix</keyword>
<dbReference type="Pfam" id="PF01032">
    <property type="entry name" value="FecCD"/>
    <property type="match status" value="1"/>
</dbReference>
<comment type="subcellular location">
    <subcellularLocation>
        <location evidence="1">Cell membrane</location>
        <topology evidence="1">Multi-pass membrane protein</topology>
    </subcellularLocation>
</comment>
<feature type="transmembrane region" description="Helical" evidence="8">
    <location>
        <begin position="143"/>
        <end position="162"/>
    </location>
</feature>
<keyword evidence="10" id="KW-1185">Reference proteome</keyword>
<feature type="transmembrane region" description="Helical" evidence="8">
    <location>
        <begin position="262"/>
        <end position="287"/>
    </location>
</feature>
<evidence type="ECO:0000256" key="5">
    <source>
        <dbReference type="ARBA" id="ARBA00022692"/>
    </source>
</evidence>
<dbReference type="PANTHER" id="PTHR30472">
    <property type="entry name" value="FERRIC ENTEROBACTIN TRANSPORT SYSTEM PERMEASE PROTEIN"/>
    <property type="match status" value="1"/>
</dbReference>
<feature type="transmembrane region" description="Helical" evidence="8">
    <location>
        <begin position="168"/>
        <end position="188"/>
    </location>
</feature>
<dbReference type="CDD" id="cd06550">
    <property type="entry name" value="TM_ABC_iron-siderophores_like"/>
    <property type="match status" value="1"/>
</dbReference>